<gene>
    <name evidence="1" type="ordered locus">A1C_01120</name>
</gene>
<proteinExistence type="predicted"/>
<dbReference type="KEGG" id="rak:A1C_01120"/>
<name>A8GMC9_RICAH</name>
<evidence type="ECO:0000313" key="2">
    <source>
        <dbReference type="Proteomes" id="UP000006830"/>
    </source>
</evidence>
<sequence>MTLVMIVNEEAFIKQSDVINLPKWEKSFYYIISVGHYENYDAAMDCIIKN</sequence>
<dbReference type="AlphaFoldDB" id="A8GMC9"/>
<dbReference type="Proteomes" id="UP000006830">
    <property type="component" value="Chromosome"/>
</dbReference>
<protein>
    <submittedName>
        <fullName evidence="1">Uncharacterized protein</fullName>
    </submittedName>
</protein>
<dbReference type="HOGENOM" id="CLU_211636_0_0_5"/>
<organism evidence="1 2">
    <name type="scientific">Rickettsia akari (strain Hartford)</name>
    <dbReference type="NCBI Taxonomy" id="293614"/>
    <lineage>
        <taxon>Bacteria</taxon>
        <taxon>Pseudomonadati</taxon>
        <taxon>Pseudomonadota</taxon>
        <taxon>Alphaproteobacteria</taxon>
        <taxon>Rickettsiales</taxon>
        <taxon>Rickettsiaceae</taxon>
        <taxon>Rickettsieae</taxon>
        <taxon>Rickettsia</taxon>
        <taxon>spotted fever group</taxon>
    </lineage>
</organism>
<reference evidence="1" key="1">
    <citation type="submission" date="2007-09" db="EMBL/GenBank/DDBJ databases">
        <title>Complete Genome Sequence of Rickettsia akari.</title>
        <authorList>
            <person name="Madan A."/>
            <person name="Fahey J."/>
            <person name="Helton E."/>
            <person name="Ketteman M."/>
            <person name="Madan A."/>
            <person name="Rodrigues S."/>
            <person name="Sanchez A."/>
            <person name="Whiting M."/>
            <person name="Dasch G."/>
            <person name="Eremeeva M."/>
        </authorList>
    </citation>
    <scope>NUCLEOTIDE SEQUENCE</scope>
    <source>
        <strain evidence="1">Hartford</strain>
    </source>
</reference>
<keyword evidence="2" id="KW-1185">Reference proteome</keyword>
<evidence type="ECO:0000313" key="1">
    <source>
        <dbReference type="EMBL" id="ABV74554.1"/>
    </source>
</evidence>
<accession>A8GMC9</accession>
<dbReference type="EMBL" id="CP000847">
    <property type="protein sequence ID" value="ABV74554.1"/>
    <property type="molecule type" value="Genomic_DNA"/>
</dbReference>
<dbReference type="RefSeq" id="WP_012013424.1">
    <property type="nucleotide sequence ID" value="NC_009881.1"/>
</dbReference>